<protein>
    <submittedName>
        <fullName evidence="2">Uncharacterized protein</fullName>
    </submittedName>
</protein>
<proteinExistence type="predicted"/>
<gene>
    <name evidence="2" type="ORF">BGW38_002072</name>
</gene>
<evidence type="ECO:0000256" key="1">
    <source>
        <dbReference type="SAM" id="MobiDB-lite"/>
    </source>
</evidence>
<dbReference type="OrthoDB" id="2447452at2759"/>
<accession>A0A9P6FSW2</accession>
<evidence type="ECO:0000313" key="2">
    <source>
        <dbReference type="EMBL" id="KAF9581047.1"/>
    </source>
</evidence>
<sequence length="633" mass="72172">MYEAVGRPRMMDAGGIPRFYERSDGINVEGLDQFTDIDEFRFTGGEGPAMGDFLKRCHGLKSLELVAGDPYMFRWAIPSPAAHRIPGILSFQPVHQHLERLERLKLWSDFGQPILLHALNEAVLAFGKTLREICCQLSGNSLSETPTSLDHVGMFPELKRLPKAMTLGVDWYLPNVLRIDLELDRYAKLGSFDECPLLEELTLSQFSQSQDYLSSSQEQSYLEEDQMLLPVWRLSRLTKLSFSGELMVRFNFESLRSMKRLRDLNISASFYGSDTDFVNIYSKLYPLHLQHAYSTMKERIQARSRTVNTGNHTQDDFKLSEFLPWNWGSDSLTNLSISGAPVMAFNLEQLKQLPKLCDLSLYTWSDEKYNISTSNIEAMARIHSWPIQGGYPILTLDHMLQERRGQFTLLSDRLISNQIMEPCLSMYTSDKNDQDIAHSRGYPIQPFVLSRLQGFSIDIHWRYLTPETLVYLLTWLAPNLSRLRMDLRSEFGLEENTKLFRLLKAIQAADQIVASRNMPKVATVDPIIFEAKVDSRGDNSQGELIGESPQDQSDGSNNNSSEPTSHPVENSGPGIQLSLAKVKVNVVLEQHYLKQLGFREIERSVAKICQKQGTRLYELQGRSFVEESDLGTR</sequence>
<keyword evidence="3" id="KW-1185">Reference proteome</keyword>
<dbReference type="EMBL" id="JAABOA010001698">
    <property type="protein sequence ID" value="KAF9581047.1"/>
    <property type="molecule type" value="Genomic_DNA"/>
</dbReference>
<dbReference type="InterPro" id="IPR032675">
    <property type="entry name" value="LRR_dom_sf"/>
</dbReference>
<reference evidence="2" key="1">
    <citation type="journal article" date="2020" name="Fungal Divers.">
        <title>Resolving the Mortierellaceae phylogeny through synthesis of multi-gene phylogenetics and phylogenomics.</title>
        <authorList>
            <person name="Vandepol N."/>
            <person name="Liber J."/>
            <person name="Desiro A."/>
            <person name="Na H."/>
            <person name="Kennedy M."/>
            <person name="Barry K."/>
            <person name="Grigoriev I.V."/>
            <person name="Miller A.N."/>
            <person name="O'Donnell K."/>
            <person name="Stajich J.E."/>
            <person name="Bonito G."/>
        </authorList>
    </citation>
    <scope>NUCLEOTIDE SEQUENCE</scope>
    <source>
        <strain evidence="2">KOD1015</strain>
    </source>
</reference>
<feature type="region of interest" description="Disordered" evidence="1">
    <location>
        <begin position="537"/>
        <end position="573"/>
    </location>
</feature>
<evidence type="ECO:0000313" key="3">
    <source>
        <dbReference type="Proteomes" id="UP000780801"/>
    </source>
</evidence>
<dbReference type="Gene3D" id="3.80.10.10">
    <property type="entry name" value="Ribonuclease Inhibitor"/>
    <property type="match status" value="1"/>
</dbReference>
<dbReference type="Proteomes" id="UP000780801">
    <property type="component" value="Unassembled WGS sequence"/>
</dbReference>
<comment type="caution">
    <text evidence="2">The sequence shown here is derived from an EMBL/GenBank/DDBJ whole genome shotgun (WGS) entry which is preliminary data.</text>
</comment>
<dbReference type="AlphaFoldDB" id="A0A9P6FSW2"/>
<organism evidence="2 3">
    <name type="scientific">Lunasporangiospora selenospora</name>
    <dbReference type="NCBI Taxonomy" id="979761"/>
    <lineage>
        <taxon>Eukaryota</taxon>
        <taxon>Fungi</taxon>
        <taxon>Fungi incertae sedis</taxon>
        <taxon>Mucoromycota</taxon>
        <taxon>Mortierellomycotina</taxon>
        <taxon>Mortierellomycetes</taxon>
        <taxon>Mortierellales</taxon>
        <taxon>Mortierellaceae</taxon>
        <taxon>Lunasporangiospora</taxon>
    </lineage>
</organism>
<dbReference type="SUPFAM" id="SSF52047">
    <property type="entry name" value="RNI-like"/>
    <property type="match status" value="1"/>
</dbReference>
<name>A0A9P6FSW2_9FUNG</name>